<dbReference type="RefSeq" id="WP_062302235.1">
    <property type="nucleotide sequence ID" value="NZ_LRPB01000046.1"/>
</dbReference>
<dbReference type="EMBL" id="LRPB01000046">
    <property type="protein sequence ID" value="KYG80813.1"/>
    <property type="molecule type" value="Genomic_DNA"/>
</dbReference>
<comment type="similarity">
    <text evidence="1">Belongs to the metallo-beta-lactamase superfamily. Class-B beta-lactamase family.</text>
</comment>
<proteinExistence type="inferred from homology"/>
<dbReference type="PANTHER" id="PTHR42951:SF4">
    <property type="entry name" value="ACYL-COENZYME A THIOESTERASE MBLAC2"/>
    <property type="match status" value="1"/>
</dbReference>
<evidence type="ECO:0000259" key="2">
    <source>
        <dbReference type="SMART" id="SM00849"/>
    </source>
</evidence>
<dbReference type="SUPFAM" id="SSF56281">
    <property type="entry name" value="Metallo-hydrolase/oxidoreductase"/>
    <property type="match status" value="1"/>
</dbReference>
<dbReference type="PANTHER" id="PTHR42951">
    <property type="entry name" value="METALLO-BETA-LACTAMASE DOMAIN-CONTAINING"/>
    <property type="match status" value="1"/>
</dbReference>
<evidence type="ECO:0000313" key="4">
    <source>
        <dbReference type="Proteomes" id="UP000075663"/>
    </source>
</evidence>
<dbReference type="Gene3D" id="3.60.15.10">
    <property type="entry name" value="Ribonuclease Z/Hydroxyacylglutathione hydrolase-like"/>
    <property type="match status" value="1"/>
</dbReference>
<dbReference type="GO" id="GO:0017001">
    <property type="term" value="P:antibiotic catabolic process"/>
    <property type="evidence" value="ECO:0007669"/>
    <property type="project" value="UniProtKB-ARBA"/>
</dbReference>
<dbReference type="Proteomes" id="UP000075663">
    <property type="component" value="Unassembled WGS sequence"/>
</dbReference>
<protein>
    <recommendedName>
        <fullName evidence="2">Metallo-beta-lactamase domain-containing protein</fullName>
    </recommendedName>
</protein>
<name>A0A150XQ24_9BACT</name>
<dbReference type="STRING" id="1914963.AWW67_08300"/>
<evidence type="ECO:0000256" key="1">
    <source>
        <dbReference type="ARBA" id="ARBA00005250"/>
    </source>
</evidence>
<comment type="caution">
    <text evidence="3">The sequence shown here is derived from an EMBL/GenBank/DDBJ whole genome shotgun (WGS) entry which is preliminary data.</text>
</comment>
<accession>A0A150XQ24</accession>
<feature type="domain" description="Metallo-beta-lactamase" evidence="2">
    <location>
        <begin position="47"/>
        <end position="209"/>
    </location>
</feature>
<dbReference type="InterPro" id="IPR001279">
    <property type="entry name" value="Metallo-B-lactamas"/>
</dbReference>
<sequence>MKYLIFLTILFNSACNQPTGTEKVLLVGFTQEKITNNLYVLKSVNYNTNTGVFIGENGLLLVDPMSGVSNHQNLLKAIQQLSEKPIKYVLNTHSHPDHSGANAFFAELGATIVSQENAQYSQAKHDLTFKDSFSLEMGNETVELLHIAAHTFDDALIYFKNSNTIFMGDTYMTNSFPHFYYGGGGKGHIEILDKALSIGDTKTTIVSAHGELISSKSDLKAYKQNSQKWIDRIAQLYETGKSPEEIANDQQIKQLSIVFNDSKNVSSESILRTINKTISADLVSNFSISENNLKQYEGFYQYENGQVDEIILEQGKLILRSEGAYIFEITPISETQFHLKGQFPNKHLTFNAAKNSFVYFNGTERLTATKK</sequence>
<dbReference type="CDD" id="cd16282">
    <property type="entry name" value="metallo-hydrolase-like_MBL-fold"/>
    <property type="match status" value="1"/>
</dbReference>
<dbReference type="Pfam" id="PF00753">
    <property type="entry name" value="Lactamase_B"/>
    <property type="match status" value="1"/>
</dbReference>
<dbReference type="InterPro" id="IPR050855">
    <property type="entry name" value="NDM-1-like"/>
</dbReference>
<dbReference type="SMART" id="SM00849">
    <property type="entry name" value="Lactamase_B"/>
    <property type="match status" value="1"/>
</dbReference>
<dbReference type="AlphaFoldDB" id="A0A150XQ24"/>
<organism evidence="3 4">
    <name type="scientific">Roseivirga seohaensis</name>
    <dbReference type="NCBI Taxonomy" id="1914963"/>
    <lineage>
        <taxon>Bacteria</taxon>
        <taxon>Pseudomonadati</taxon>
        <taxon>Bacteroidota</taxon>
        <taxon>Cytophagia</taxon>
        <taxon>Cytophagales</taxon>
        <taxon>Roseivirgaceae</taxon>
        <taxon>Roseivirga</taxon>
    </lineage>
</organism>
<gene>
    <name evidence="3" type="ORF">AWW67_08300</name>
</gene>
<reference evidence="3 4" key="1">
    <citation type="submission" date="2016-01" db="EMBL/GenBank/DDBJ databases">
        <title>Genome sequencing of Roseivirga seohaensis SW-152.</title>
        <authorList>
            <person name="Selvaratnam C."/>
            <person name="Thevarajoo S."/>
            <person name="Goh K.M."/>
            <person name="Ee R."/>
            <person name="Chan K.-G."/>
            <person name="Chong C.S."/>
        </authorList>
    </citation>
    <scope>NUCLEOTIDE SEQUENCE [LARGE SCALE GENOMIC DNA]</scope>
    <source>
        <strain evidence="3 4">SW-152</strain>
    </source>
</reference>
<dbReference type="InterPro" id="IPR036866">
    <property type="entry name" value="RibonucZ/Hydroxyglut_hydro"/>
</dbReference>
<evidence type="ECO:0000313" key="3">
    <source>
        <dbReference type="EMBL" id="KYG80813.1"/>
    </source>
</evidence>